<proteinExistence type="inferred from homology"/>
<evidence type="ECO:0000313" key="10">
    <source>
        <dbReference type="Proteomes" id="UP000722459"/>
    </source>
</evidence>
<evidence type="ECO:0000256" key="2">
    <source>
        <dbReference type="ARBA" id="ARBA00022670"/>
    </source>
</evidence>
<dbReference type="PROSITE" id="PS00138">
    <property type="entry name" value="SUBTILASE_SER"/>
    <property type="match status" value="1"/>
</dbReference>
<organism evidence="9 10">
    <name type="scientific">Candidatus Iainarchaeum sp</name>
    <dbReference type="NCBI Taxonomy" id="3101447"/>
    <lineage>
        <taxon>Archaea</taxon>
        <taxon>Candidatus Iainarchaeota</taxon>
        <taxon>Candidatus Iainarchaeia</taxon>
        <taxon>Candidatus Iainarchaeales</taxon>
        <taxon>Candidatus Iainarchaeaceae</taxon>
        <taxon>Candidatus Iainarchaeum</taxon>
    </lineage>
</organism>
<reference evidence="9" key="1">
    <citation type="journal article" date="2021" name="ISME J.">
        <title>Mercury methylation by metabolically versatile and cosmopolitan marine bacteria.</title>
        <authorList>
            <person name="Lin H."/>
            <person name="Ascher D.B."/>
            <person name="Myung Y."/>
            <person name="Lamborg C.H."/>
            <person name="Hallam S.J."/>
            <person name="Gionfriddo C.M."/>
            <person name="Holt K.E."/>
            <person name="Moreau J.W."/>
        </authorList>
    </citation>
    <scope>NUCLEOTIDE SEQUENCE</scope>
    <source>
        <strain evidence="9">SI075_bin30</strain>
    </source>
</reference>
<dbReference type="SUPFAM" id="SSF49785">
    <property type="entry name" value="Galactose-binding domain-like"/>
    <property type="match status" value="1"/>
</dbReference>
<dbReference type="PROSITE" id="PS51892">
    <property type="entry name" value="SUBTILASE"/>
    <property type="match status" value="1"/>
</dbReference>
<dbReference type="InterPro" id="IPR008979">
    <property type="entry name" value="Galactose-bd-like_sf"/>
</dbReference>
<evidence type="ECO:0000256" key="4">
    <source>
        <dbReference type="ARBA" id="ARBA00022825"/>
    </source>
</evidence>
<keyword evidence="4 5" id="KW-0720">Serine protease</keyword>
<dbReference type="Pfam" id="PF00082">
    <property type="entry name" value="Peptidase_S8"/>
    <property type="match status" value="1"/>
</dbReference>
<dbReference type="PROSITE" id="PS00136">
    <property type="entry name" value="SUBTILASE_ASP"/>
    <property type="match status" value="1"/>
</dbReference>
<feature type="transmembrane region" description="Helical" evidence="7">
    <location>
        <begin position="1287"/>
        <end position="1313"/>
    </location>
</feature>
<dbReference type="EMBL" id="JABJNZ010000062">
    <property type="protein sequence ID" value="MBT4870907.1"/>
    <property type="molecule type" value="Genomic_DNA"/>
</dbReference>
<dbReference type="InterPro" id="IPR023827">
    <property type="entry name" value="Peptidase_S8_Asp-AS"/>
</dbReference>
<feature type="domain" description="Peptidase S8/S53" evidence="8">
    <location>
        <begin position="138"/>
        <end position="424"/>
    </location>
</feature>
<dbReference type="Gene3D" id="2.60.120.380">
    <property type="match status" value="1"/>
</dbReference>
<dbReference type="InterPro" id="IPR051048">
    <property type="entry name" value="Peptidase_S8/S53_subtilisin"/>
</dbReference>
<sequence length="1456" mass="159798">MKRIIICLFLLLFLGLVFSLPLEQMTEQEQKQFNYLYPENKNLISSVSTTSENEQMISLSIITNDKEQLLQKLNGQGELTNVLGGSFHNLIIEKSKAKNILIDDSIKSFSLGTAESFLEYSNPTTNSTTFYNNSLTGGNASICIVDSGIRTTHSAFSGKSFDNVTCSIYGYSDSYSHGTHVAGIAFSENITYKGIAYGTTNIVNSKVTDNFGNFLCEIPNLEYCFTSNRTYPADVSNNSWGARNYACSPSLGVVADGTHTYSRYADALTTLYSKVIVFAAGNSGPDGGDSCSTRDENSLGIPADTYNVITVASMDTLNSSDRNDDVVSDFSSRGPTFDNRKKPDITAPGSSNSLTNIGIDSTSYLSDVGYLTKQGTSMSAPHVTGAAGLIVGAFETNWLETKALLINSAKDINSTGWDRYTGWGYLDLNQAYYDGNNTLFDSLNKNNSKSYSVYLKNNEKVTLTWDRFCNTSIVCSTLTDMNLYLYNSNNTLVSSSTSTIDNVEQVVANADGNYHLKVTSQLEDYNNALTDENYALAFSGSPFYYNTKLANISISSTSFTTNDNFYADVNVINNTHESRDLNLLLIDSINGTLDTNSFTLAPFETAIKRVSYTFNTGGVKNLRLSVNTFENDYNTLDNNYAFTATVDGNNIALTNVSLSPNTLYTSQATQNLTIDFNLSNLIGPTKDVNVAFYFNGEISDSNVLTINNDENILMTFTQMISAGEYGDQNILITTPVFDEENSTSDNNYSTTYTIQKIDSNINTITPSIASGTATLHDTITFDVNALNNGTTTRDINVLFYTNGVLIDSNSQSILAGETKTYQFTKIFTEYNNDLNFIATYDSNEYNTNDNNYDLSFTVIDINSIKATAITLSNILPYIDANRNLINNNFTVDANVKNIGTGNATDLNILLYDNNTLVSSDSFSSTPGDNNNVSFTTSISNVGTHEMKISIVPLLDENVLIDNNVTQNIILDGNALRITSILYSSSVNQDTNQRVDVNIENFGGVVDANIVLKQGSTILDTNFDDIDADGNVTISLYTQALSTTGTNTFTAYILNVDNDHNNDNNLSFNITVNSTSSTTTPTTTVPGGGSGTGTTPETTTPTETTKTNTTEETNIIEVEHTDGGISEETNEVLTNEEKEQIITNVKSTTSTRTMSLVTSYDGDGVATAKTKVIVKIDTTIANAKTLSIIETIPKSIASDADQITSGLEFIVRKKDPILEFKINVGEDIVYYVDENIDTSKIAEFGAPAITKVELKEEILVVPDDNTTIIPFETNDSNNNSPQLVMFDAGLILLIGGIIGFIIIIVIAIVFIYIYTNNNKLTFHKNKKAESQLNIFQKTNQTTIDSLKTIYPEEMLKKVLASNTTFNRTFAYERIENSEKTRVEIEPINKNVNLELIEILPKDIFPIASQINSNNSCETTENFIKFSLKAGEKAIYYLNRKLTNDEMKKFVPPAIEPT</sequence>
<keyword evidence="7" id="KW-0472">Membrane</keyword>
<protein>
    <submittedName>
        <fullName evidence="9">S8 family serine peptidase</fullName>
    </submittedName>
</protein>
<feature type="compositionally biased region" description="Low complexity" evidence="6">
    <location>
        <begin position="1074"/>
        <end position="1084"/>
    </location>
</feature>
<dbReference type="SUPFAM" id="SSF52743">
    <property type="entry name" value="Subtilisin-like"/>
    <property type="match status" value="1"/>
</dbReference>
<dbReference type="InterPro" id="IPR013783">
    <property type="entry name" value="Ig-like_fold"/>
</dbReference>
<keyword evidence="7" id="KW-1133">Transmembrane helix</keyword>
<keyword evidence="7" id="KW-0812">Transmembrane</keyword>
<comment type="caution">
    <text evidence="9">The sequence shown here is derived from an EMBL/GenBank/DDBJ whole genome shotgun (WGS) entry which is preliminary data.</text>
</comment>
<dbReference type="InterPro" id="IPR015500">
    <property type="entry name" value="Peptidase_S8_subtilisin-rel"/>
</dbReference>
<evidence type="ECO:0000256" key="5">
    <source>
        <dbReference type="RuleBase" id="RU003355"/>
    </source>
</evidence>
<dbReference type="PANTHER" id="PTHR43399:SF4">
    <property type="entry name" value="CELL WALL-ASSOCIATED PROTEASE"/>
    <property type="match status" value="1"/>
</dbReference>
<feature type="region of interest" description="Disordered" evidence="6">
    <location>
        <begin position="1074"/>
        <end position="1107"/>
    </location>
</feature>
<dbReference type="GO" id="GO:0004252">
    <property type="term" value="F:serine-type endopeptidase activity"/>
    <property type="evidence" value="ECO:0007669"/>
    <property type="project" value="InterPro"/>
</dbReference>
<evidence type="ECO:0000313" key="9">
    <source>
        <dbReference type="EMBL" id="MBT4870907.1"/>
    </source>
</evidence>
<name>A0A8T5GGS5_9ARCH</name>
<feature type="region of interest" description="Disordered" evidence="6">
    <location>
        <begin position="323"/>
        <end position="353"/>
    </location>
</feature>
<evidence type="ECO:0000256" key="1">
    <source>
        <dbReference type="ARBA" id="ARBA00011073"/>
    </source>
</evidence>
<feature type="compositionally biased region" description="Low complexity" evidence="6">
    <location>
        <begin position="1092"/>
        <end position="1107"/>
    </location>
</feature>
<evidence type="ECO:0000256" key="6">
    <source>
        <dbReference type="SAM" id="MobiDB-lite"/>
    </source>
</evidence>
<dbReference type="PANTHER" id="PTHR43399">
    <property type="entry name" value="SUBTILISIN-RELATED"/>
    <property type="match status" value="1"/>
</dbReference>
<comment type="similarity">
    <text evidence="1 5">Belongs to the peptidase S8 family.</text>
</comment>
<gene>
    <name evidence="9" type="ORF">HON47_05005</name>
</gene>
<dbReference type="InterPro" id="IPR000209">
    <property type="entry name" value="Peptidase_S8/S53_dom"/>
</dbReference>
<dbReference type="GO" id="GO:0006508">
    <property type="term" value="P:proteolysis"/>
    <property type="evidence" value="ECO:0007669"/>
    <property type="project" value="UniProtKB-KW"/>
</dbReference>
<evidence type="ECO:0000256" key="3">
    <source>
        <dbReference type="ARBA" id="ARBA00022801"/>
    </source>
</evidence>
<dbReference type="Proteomes" id="UP000722459">
    <property type="component" value="Unassembled WGS sequence"/>
</dbReference>
<dbReference type="InterPro" id="IPR036852">
    <property type="entry name" value="Peptidase_S8/S53_dom_sf"/>
</dbReference>
<keyword evidence="2 5" id="KW-0645">Protease</keyword>
<dbReference type="Gene3D" id="2.60.40.10">
    <property type="entry name" value="Immunoglobulins"/>
    <property type="match status" value="2"/>
</dbReference>
<keyword evidence="3 5" id="KW-0378">Hydrolase</keyword>
<accession>A0A8T5GGS5</accession>
<evidence type="ECO:0000259" key="8">
    <source>
        <dbReference type="Pfam" id="PF00082"/>
    </source>
</evidence>
<dbReference type="Gene3D" id="3.40.50.200">
    <property type="entry name" value="Peptidase S8/S53 domain"/>
    <property type="match status" value="1"/>
</dbReference>
<dbReference type="PRINTS" id="PR00723">
    <property type="entry name" value="SUBTILISIN"/>
</dbReference>
<dbReference type="InterPro" id="IPR023828">
    <property type="entry name" value="Peptidase_S8_Ser-AS"/>
</dbReference>
<evidence type="ECO:0000256" key="7">
    <source>
        <dbReference type="SAM" id="Phobius"/>
    </source>
</evidence>